<evidence type="ECO:0000313" key="1">
    <source>
        <dbReference type="EMBL" id="GAJ15920.1"/>
    </source>
</evidence>
<protein>
    <submittedName>
        <fullName evidence="1">Uncharacterized protein</fullName>
    </submittedName>
</protein>
<proteinExistence type="predicted"/>
<feature type="non-terminal residue" evidence="1">
    <location>
        <position position="117"/>
    </location>
</feature>
<comment type="caution">
    <text evidence="1">The sequence shown here is derived from an EMBL/GenBank/DDBJ whole genome shotgun (WGS) entry which is preliminary data.</text>
</comment>
<gene>
    <name evidence="1" type="ORF">S12H4_42809</name>
</gene>
<name>X1VWZ2_9ZZZZ</name>
<dbReference type="AlphaFoldDB" id="X1VWZ2"/>
<sequence>MRARSVSTDMGEKIYFDTNQLYYIRRIAEEAERWEYGDYSWAYRLFPDNPEMIADIRALCYIVALQYQWDLEFCSSDASYTELCQSLGERALRTREAWEIIAETHTNKKLEKLPWTR</sequence>
<reference evidence="1" key="1">
    <citation type="journal article" date="2014" name="Front. Microbiol.">
        <title>High frequency of phylogenetically diverse reductive dehalogenase-homologous genes in deep subseafloor sedimentary metagenomes.</title>
        <authorList>
            <person name="Kawai M."/>
            <person name="Futagami T."/>
            <person name="Toyoda A."/>
            <person name="Takaki Y."/>
            <person name="Nishi S."/>
            <person name="Hori S."/>
            <person name="Arai W."/>
            <person name="Tsubouchi T."/>
            <person name="Morono Y."/>
            <person name="Uchiyama I."/>
            <person name="Ito T."/>
            <person name="Fujiyama A."/>
            <person name="Inagaki F."/>
            <person name="Takami H."/>
        </authorList>
    </citation>
    <scope>NUCLEOTIDE SEQUENCE</scope>
    <source>
        <strain evidence="1">Expedition CK06-06</strain>
    </source>
</reference>
<organism evidence="1">
    <name type="scientific">marine sediment metagenome</name>
    <dbReference type="NCBI Taxonomy" id="412755"/>
    <lineage>
        <taxon>unclassified sequences</taxon>
        <taxon>metagenomes</taxon>
        <taxon>ecological metagenomes</taxon>
    </lineage>
</organism>
<dbReference type="EMBL" id="BARW01026223">
    <property type="protein sequence ID" value="GAJ15920.1"/>
    <property type="molecule type" value="Genomic_DNA"/>
</dbReference>
<accession>X1VWZ2</accession>